<dbReference type="GeneTree" id="ENSGT00390000018292"/>
<dbReference type="AlphaFoldDB" id="A0A3Q3LKB3"/>
<dbReference type="GO" id="GO:0003682">
    <property type="term" value="F:chromatin binding"/>
    <property type="evidence" value="ECO:0007669"/>
    <property type="project" value="TreeGrafter"/>
</dbReference>
<name>A0A3Q3LKB3_9TELE</name>
<evidence type="ECO:0000256" key="4">
    <source>
        <dbReference type="ARBA" id="ARBA00023054"/>
    </source>
</evidence>
<dbReference type="Gene3D" id="1.20.5.170">
    <property type="match status" value="1"/>
</dbReference>
<dbReference type="PANTHER" id="PTHR21656">
    <property type="entry name" value="MALE-SPECIFIC LETHAL-1 PROTEIN"/>
    <property type="match status" value="1"/>
</dbReference>
<dbReference type="Pfam" id="PF16801">
    <property type="entry name" value="MSL1_dimer"/>
    <property type="match status" value="1"/>
</dbReference>
<evidence type="ECO:0000256" key="6">
    <source>
        <dbReference type="ARBA" id="ARBA00061695"/>
    </source>
</evidence>
<dbReference type="GO" id="GO:0006325">
    <property type="term" value="P:chromatin organization"/>
    <property type="evidence" value="ECO:0007669"/>
    <property type="project" value="UniProtKB-KW"/>
</dbReference>
<proteinExistence type="inferred from homology"/>
<dbReference type="OrthoDB" id="6022555at2759"/>
<evidence type="ECO:0000259" key="9">
    <source>
        <dbReference type="PROSITE" id="PS52052"/>
    </source>
</evidence>
<keyword evidence="3" id="KW-0156">Chromatin regulator</keyword>
<evidence type="ECO:0000313" key="10">
    <source>
        <dbReference type="Ensembl" id="ENSMAMP00000010351.1"/>
    </source>
</evidence>
<dbReference type="RefSeq" id="XP_026171128.1">
    <property type="nucleotide sequence ID" value="XM_026315343.1"/>
</dbReference>
<evidence type="ECO:0000256" key="5">
    <source>
        <dbReference type="ARBA" id="ARBA00023242"/>
    </source>
</evidence>
<keyword evidence="4 7" id="KW-0175">Coiled coil</keyword>
<evidence type="ECO:0000313" key="11">
    <source>
        <dbReference type="Proteomes" id="UP000261640"/>
    </source>
</evidence>
<sequence>MTLRSTLFPKTGFKHKADTVDFDKTHIGVATVSPVSLKRESCDFVIDVQDVQGGEIPSKSKDLDQNYMTSKVALSATVAEVVKGDNKTVGILSPVRPMGGEGTPVKGKPLSVDSMDNPQMAVNNNSKDAGADDSAKGVVPGVLGTASIELSSEGKWRNIRKTPANAHTQANCLRQILLLQLDLIEQQQQQLQSKDKEIDELKADKETLLARIERMERRLQLTRKDLPRDKRLFQPLEPWTPDKEDIWDLDVEESPQPNPTTPLAFSRGGKGQKRKSCFGDAKVQKSRGKSAKLSPQKPEISPGSPNQRELRSKETPEKTLPMRSGAERDILLLCKEDPELSCQMEDLPFMSTTEMYLCCWNQPPLSPLRETSPKKEEEVASEWTPHVVHDMLIVFPSWRENYIEPLDGDDAVNSPEPLDDNVFLKRHSKLELDEKRRKRWDIQRIREQRMFQRLQQRMNRKKVVQETEPELSSFYPDTEDVETIVITPFLPVVAFGRPLPKLSQQNFELPWLDDRSRCRIEVPKKHTPHRTCRK</sequence>
<dbReference type="InterPro" id="IPR026711">
    <property type="entry name" value="Msl-1"/>
</dbReference>
<feature type="region of interest" description="Disordered" evidence="8">
    <location>
        <begin position="250"/>
        <end position="324"/>
    </location>
</feature>
<protein>
    <submittedName>
        <fullName evidence="10">MSL complex subunit 1b</fullName>
    </submittedName>
</protein>
<dbReference type="GO" id="GO:0045893">
    <property type="term" value="P:positive regulation of DNA-templated transcription"/>
    <property type="evidence" value="ECO:0007669"/>
    <property type="project" value="UniProtKB-ARBA"/>
</dbReference>
<dbReference type="FunFam" id="1.20.5.170:FF:000047">
    <property type="entry name" value="male-specific lethal 1 homolog isoform X1"/>
    <property type="match status" value="1"/>
</dbReference>
<dbReference type="GO" id="GO:0072487">
    <property type="term" value="C:MSL complex"/>
    <property type="evidence" value="ECO:0007669"/>
    <property type="project" value="InterPro"/>
</dbReference>
<organism evidence="10 11">
    <name type="scientific">Mastacembelus armatus</name>
    <name type="common">zig-zag eel</name>
    <dbReference type="NCBI Taxonomy" id="205130"/>
    <lineage>
        <taxon>Eukaryota</taxon>
        <taxon>Metazoa</taxon>
        <taxon>Chordata</taxon>
        <taxon>Craniata</taxon>
        <taxon>Vertebrata</taxon>
        <taxon>Euteleostomi</taxon>
        <taxon>Actinopterygii</taxon>
        <taxon>Neopterygii</taxon>
        <taxon>Teleostei</taxon>
        <taxon>Neoteleostei</taxon>
        <taxon>Acanthomorphata</taxon>
        <taxon>Anabantaria</taxon>
        <taxon>Synbranchiformes</taxon>
        <taxon>Mastacembelidae</taxon>
        <taxon>Mastacembelus</taxon>
    </lineage>
</organism>
<dbReference type="InParanoid" id="A0A3Q3LKB3"/>
<dbReference type="Pfam" id="PF15275">
    <property type="entry name" value="PEHE"/>
    <property type="match status" value="1"/>
</dbReference>
<dbReference type="GeneID" id="113135366"/>
<keyword evidence="5" id="KW-0539">Nucleus</keyword>
<dbReference type="STRING" id="205130.ENSMAMP00000010360"/>
<feature type="coiled-coil region" evidence="7">
    <location>
        <begin position="174"/>
        <end position="225"/>
    </location>
</feature>
<evidence type="ECO:0000256" key="7">
    <source>
        <dbReference type="SAM" id="Coils"/>
    </source>
</evidence>
<dbReference type="InterPro" id="IPR031840">
    <property type="entry name" value="MSL1_dimer"/>
</dbReference>
<dbReference type="Ensembl" id="ENSMAMT00000010616.2">
    <property type="protein sequence ID" value="ENSMAMP00000010351.1"/>
    <property type="gene ID" value="ENSMAMG00000006985.2"/>
</dbReference>
<accession>A0A3Q3LKB3</accession>
<dbReference type="Gene3D" id="6.10.250.2000">
    <property type="match status" value="1"/>
</dbReference>
<dbReference type="Proteomes" id="UP000261640">
    <property type="component" value="Unplaced"/>
</dbReference>
<evidence type="ECO:0000256" key="8">
    <source>
        <dbReference type="SAM" id="MobiDB-lite"/>
    </source>
</evidence>
<feature type="domain" description="PEHE" evidence="9">
    <location>
        <begin position="392"/>
        <end position="511"/>
    </location>
</feature>
<feature type="compositionally biased region" description="Basic and acidic residues" evidence="8">
    <location>
        <begin position="308"/>
        <end position="317"/>
    </location>
</feature>
<keyword evidence="11" id="KW-1185">Reference proteome</keyword>
<reference evidence="10" key="2">
    <citation type="submission" date="2025-09" db="UniProtKB">
        <authorList>
            <consortium name="Ensembl"/>
        </authorList>
    </citation>
    <scope>IDENTIFICATION</scope>
</reference>
<comment type="subcellular location">
    <subcellularLocation>
        <location evidence="1">Nucleus speckle</location>
    </subcellularLocation>
    <subcellularLocation>
        <location evidence="2">Nucleus</location>
        <location evidence="2">Nucleoplasm</location>
    </subcellularLocation>
</comment>
<reference evidence="10" key="1">
    <citation type="submission" date="2025-08" db="UniProtKB">
        <authorList>
            <consortium name="Ensembl"/>
        </authorList>
    </citation>
    <scope>IDENTIFICATION</scope>
</reference>
<dbReference type="GO" id="GO:0016607">
    <property type="term" value="C:nuclear speck"/>
    <property type="evidence" value="ECO:0007669"/>
    <property type="project" value="UniProtKB-SubCell"/>
</dbReference>
<dbReference type="SMART" id="SM01300">
    <property type="entry name" value="PEHE"/>
    <property type="match status" value="1"/>
</dbReference>
<dbReference type="InterPro" id="IPR029332">
    <property type="entry name" value="PEHE_dom"/>
</dbReference>
<evidence type="ECO:0000256" key="2">
    <source>
        <dbReference type="ARBA" id="ARBA00004642"/>
    </source>
</evidence>
<evidence type="ECO:0000256" key="3">
    <source>
        <dbReference type="ARBA" id="ARBA00022853"/>
    </source>
</evidence>
<dbReference type="PROSITE" id="PS52052">
    <property type="entry name" value="PEHE"/>
    <property type="match status" value="1"/>
</dbReference>
<comment type="similarity">
    <text evidence="6">Belongs to the msl-1 family.</text>
</comment>
<evidence type="ECO:0000256" key="1">
    <source>
        <dbReference type="ARBA" id="ARBA00004324"/>
    </source>
</evidence>
<dbReference type="PANTHER" id="PTHR21656:SF2">
    <property type="entry name" value="MALE-SPECIFIC LETHAL 1 HOMOLOG"/>
    <property type="match status" value="1"/>
</dbReference>
<dbReference type="CTD" id="563262"/>